<evidence type="ECO:0000313" key="2">
    <source>
        <dbReference type="Proteomes" id="UP001530293"/>
    </source>
</evidence>
<accession>A0ABD3MST6</accession>
<dbReference type="EMBL" id="JALLBG020000078">
    <property type="protein sequence ID" value="KAL3767030.1"/>
    <property type="molecule type" value="Genomic_DNA"/>
</dbReference>
<dbReference type="AlphaFoldDB" id="A0ABD3MST6"/>
<name>A0ABD3MST6_9STRA</name>
<comment type="caution">
    <text evidence="1">The sequence shown here is derived from an EMBL/GenBank/DDBJ whole genome shotgun (WGS) entry which is preliminary data.</text>
</comment>
<gene>
    <name evidence="1" type="ORF">ACHAWU_004528</name>
</gene>
<sequence>MQETSDNKEIAPVDSIDYADQEVAIRCTWKSSFEGMSHSDACMTTGDEHIVPYTCEDGRFVCCTVSSCENPTMDIFGTCLKNDSTEQTAPIGEEVAASDATWIDANDNIDNGGELTTTEPTVLMQYTTTSTEPTETELINDMISTTATEVNINDDMTAPNNADEEAVTASDPTTLDATWIDTINDMTSTEPTELDFTDDMTLSEPTAEADLINDVTSTQPSEINIVFIENDMTSTQSTEADVVNDLISTQPTDINFNDAPTVPSDYIEDADVTNDIQCGWFPWFDTMSHSVACMSTGNEHTVPYVCGDGRKICCTVSDCLNPTMGAFGTCLKVLQGEAA</sequence>
<organism evidence="1 2">
    <name type="scientific">Discostella pseudostelligera</name>
    <dbReference type="NCBI Taxonomy" id="259834"/>
    <lineage>
        <taxon>Eukaryota</taxon>
        <taxon>Sar</taxon>
        <taxon>Stramenopiles</taxon>
        <taxon>Ochrophyta</taxon>
        <taxon>Bacillariophyta</taxon>
        <taxon>Coscinodiscophyceae</taxon>
        <taxon>Thalassiosirophycidae</taxon>
        <taxon>Stephanodiscales</taxon>
        <taxon>Stephanodiscaceae</taxon>
        <taxon>Discostella</taxon>
    </lineage>
</organism>
<proteinExistence type="predicted"/>
<evidence type="ECO:0000313" key="1">
    <source>
        <dbReference type="EMBL" id="KAL3767030.1"/>
    </source>
</evidence>
<protein>
    <submittedName>
        <fullName evidence="1">Uncharacterized protein</fullName>
    </submittedName>
</protein>
<dbReference type="Proteomes" id="UP001530293">
    <property type="component" value="Unassembled WGS sequence"/>
</dbReference>
<keyword evidence="2" id="KW-1185">Reference proteome</keyword>
<reference evidence="1 2" key="1">
    <citation type="submission" date="2024-10" db="EMBL/GenBank/DDBJ databases">
        <title>Updated reference genomes for cyclostephanoid diatoms.</title>
        <authorList>
            <person name="Roberts W.R."/>
            <person name="Alverson A.J."/>
        </authorList>
    </citation>
    <scope>NUCLEOTIDE SEQUENCE [LARGE SCALE GENOMIC DNA]</scope>
    <source>
        <strain evidence="1 2">AJA232-27</strain>
    </source>
</reference>